<dbReference type="Proteomes" id="UP000616724">
    <property type="component" value="Unassembled WGS sequence"/>
</dbReference>
<sequence length="283" mass="30549">MRGMIWPLALAAVLLSACGGGRMSAGAFEDRAREVAERWHGSEADRAWRTGLVPLEGLGREPRKMPDRVRVAEHNGVWKLGIELPGGPPASGEVRWPDGSALTVPLISAATAYAEVSKPPDLVEEECPAEGCTPLRLVGAELGELPLRTSRGTIQVPAWHFTAEGVEGRFSRVAVDPSAISPRPVARKGEFEEVTAFEPVPARPRDLLLHYGHGSCDRIHGVRAYETSDVVVVDVDEETGDGGCNAMLRLARITVTLDEPLGNRLLLDSGTGLPVLRRSWLPH</sequence>
<evidence type="ECO:0008006" key="3">
    <source>
        <dbReference type="Google" id="ProtNLM"/>
    </source>
</evidence>
<dbReference type="PROSITE" id="PS51257">
    <property type="entry name" value="PROKAR_LIPOPROTEIN"/>
    <property type="match status" value="1"/>
</dbReference>
<proteinExistence type="predicted"/>
<protein>
    <recommendedName>
        <fullName evidence="3">Lipoprotein</fullName>
    </recommendedName>
</protein>
<organism evidence="1 2">
    <name type="scientific">Planobispora longispora</name>
    <dbReference type="NCBI Taxonomy" id="28887"/>
    <lineage>
        <taxon>Bacteria</taxon>
        <taxon>Bacillati</taxon>
        <taxon>Actinomycetota</taxon>
        <taxon>Actinomycetes</taxon>
        <taxon>Streptosporangiales</taxon>
        <taxon>Streptosporangiaceae</taxon>
        <taxon>Planobispora</taxon>
    </lineage>
</organism>
<dbReference type="AlphaFoldDB" id="A0A8J3RIE8"/>
<evidence type="ECO:0000313" key="2">
    <source>
        <dbReference type="Proteomes" id="UP000616724"/>
    </source>
</evidence>
<comment type="caution">
    <text evidence="1">The sequence shown here is derived from an EMBL/GenBank/DDBJ whole genome shotgun (WGS) entry which is preliminary data.</text>
</comment>
<gene>
    <name evidence="1" type="ORF">Plo01_08560</name>
</gene>
<dbReference type="EMBL" id="BOOH01000009">
    <property type="protein sequence ID" value="GIH74427.1"/>
    <property type="molecule type" value="Genomic_DNA"/>
</dbReference>
<reference evidence="1 2" key="1">
    <citation type="submission" date="2021-01" db="EMBL/GenBank/DDBJ databases">
        <title>Whole genome shotgun sequence of Planobispora longispora NBRC 13918.</title>
        <authorList>
            <person name="Komaki H."/>
            <person name="Tamura T."/>
        </authorList>
    </citation>
    <scope>NUCLEOTIDE SEQUENCE [LARGE SCALE GENOMIC DNA]</scope>
    <source>
        <strain evidence="1 2">NBRC 13918</strain>
    </source>
</reference>
<accession>A0A8J3RIE8</accession>
<name>A0A8J3RIE8_9ACTN</name>
<keyword evidence="2" id="KW-1185">Reference proteome</keyword>
<evidence type="ECO:0000313" key="1">
    <source>
        <dbReference type="EMBL" id="GIH74427.1"/>
    </source>
</evidence>